<dbReference type="PANTHER" id="PTHR43806">
    <property type="entry name" value="PEPTIDASE S8"/>
    <property type="match status" value="1"/>
</dbReference>
<dbReference type="CDD" id="cd07477">
    <property type="entry name" value="Peptidases_S8_Subtilisin_subset"/>
    <property type="match status" value="1"/>
</dbReference>
<feature type="active site" description="Charge relay system" evidence="6 7">
    <location>
        <position position="227"/>
    </location>
</feature>
<dbReference type="EMBL" id="STFF01000015">
    <property type="protein sequence ID" value="THU30741.1"/>
    <property type="molecule type" value="Genomic_DNA"/>
</dbReference>
<evidence type="ECO:0000256" key="7">
    <source>
        <dbReference type="PROSITE-ProRule" id="PRU01240"/>
    </source>
</evidence>
<dbReference type="OrthoDB" id="9813435at2"/>
<dbReference type="PROSITE" id="PS00138">
    <property type="entry name" value="SUBTILASE_SER"/>
    <property type="match status" value="1"/>
</dbReference>
<evidence type="ECO:0000313" key="11">
    <source>
        <dbReference type="EMBL" id="THU30741.1"/>
    </source>
</evidence>
<proteinExistence type="inferred from homology"/>
<evidence type="ECO:0000256" key="1">
    <source>
        <dbReference type="ARBA" id="ARBA00011073"/>
    </source>
</evidence>
<evidence type="ECO:0000313" key="12">
    <source>
        <dbReference type="Proteomes" id="UP000306918"/>
    </source>
</evidence>
<dbReference type="InterPro" id="IPR023828">
    <property type="entry name" value="Peptidase_S8_Ser-AS"/>
</dbReference>
<dbReference type="PRINTS" id="PR00723">
    <property type="entry name" value="SUBTILISIN"/>
</dbReference>
<evidence type="ECO:0000256" key="3">
    <source>
        <dbReference type="ARBA" id="ARBA00022723"/>
    </source>
</evidence>
<keyword evidence="5 7" id="KW-0720">Serine protease</keyword>
<feature type="compositionally biased region" description="Polar residues" evidence="9">
    <location>
        <begin position="159"/>
        <end position="168"/>
    </location>
</feature>
<keyword evidence="3" id="KW-0479">Metal-binding</keyword>
<evidence type="ECO:0000259" key="10">
    <source>
        <dbReference type="Pfam" id="PF00082"/>
    </source>
</evidence>
<dbReference type="InterPro" id="IPR050131">
    <property type="entry name" value="Peptidase_S8_subtilisin-like"/>
</dbReference>
<dbReference type="PROSITE" id="PS00136">
    <property type="entry name" value="SUBTILASE_ASP"/>
    <property type="match status" value="1"/>
</dbReference>
<accession>A0A4S8H9D7</accession>
<dbReference type="PROSITE" id="PS00137">
    <property type="entry name" value="SUBTILASE_HIS"/>
    <property type="match status" value="1"/>
</dbReference>
<sequence length="485" mass="50807">MKEKKQSGEKRYIVTYADPNTDVGTASKILNVSENNVANGVAVMETDAEFDSEILHFDGIGSTVITCSEQRAEELKQDSRVLAVEEDLEIFALGTLEDIQQEVDTLHEQDPYFQLAQEYYKQGFEQGKAESQRGLMEQLQKFLSGQNSGSGNTNGNGNAHSRTTTPTAFQTGVENPFHTPTLNPFLKTVPPPSILVQPTPWNISMVKAPAAWARGLRGAGIKVAVIDTGIAAHADLGVSGGASFVPGVASFNDDNGHGTHCAGIIAARNNFIGVLGVAPAASLYAVKVLKHNPLTGGASGMTSWVIAGMVWAMQRGIKVVSMSLGSASSPLLAYRNAITQLTNAGVSVVCASGNSFGSSFPWVNAPANSHPLAIAVGAININKAIAPFSSRGINGAGWNPVTLVAPGVSVKSTYPFPASGYKTLSGTSMACPHVAGAVALIKQKFPMFTPAQIKAKLIFSSSDLGVPGNDQTFGAGLLNCDKATL</sequence>
<evidence type="ECO:0000256" key="8">
    <source>
        <dbReference type="RuleBase" id="RU003355"/>
    </source>
</evidence>
<dbReference type="GO" id="GO:0046872">
    <property type="term" value="F:metal ion binding"/>
    <property type="evidence" value="ECO:0007669"/>
    <property type="project" value="UniProtKB-KW"/>
</dbReference>
<gene>
    <name evidence="11" type="ORF">FAM09_29515</name>
</gene>
<dbReference type="PROSITE" id="PS51892">
    <property type="entry name" value="SUBTILASE"/>
    <property type="match status" value="1"/>
</dbReference>
<dbReference type="AlphaFoldDB" id="A0A4S8H9D7"/>
<dbReference type="InterPro" id="IPR015500">
    <property type="entry name" value="Peptidase_S8_subtilisin-rel"/>
</dbReference>
<dbReference type="GO" id="GO:0004252">
    <property type="term" value="F:serine-type endopeptidase activity"/>
    <property type="evidence" value="ECO:0007669"/>
    <property type="project" value="UniProtKB-UniRule"/>
</dbReference>
<reference evidence="11 12" key="1">
    <citation type="submission" date="2019-04" db="EMBL/GenBank/DDBJ databases">
        <title>Niastella caeni sp. nov., isolated from activated sludge.</title>
        <authorList>
            <person name="Sheng M."/>
        </authorList>
    </citation>
    <scope>NUCLEOTIDE SEQUENCE [LARGE SCALE GENOMIC DNA]</scope>
    <source>
        <strain evidence="11 12">HX-2-15</strain>
    </source>
</reference>
<dbReference type="InterPro" id="IPR036852">
    <property type="entry name" value="Peptidase_S8/S53_dom_sf"/>
</dbReference>
<dbReference type="SUPFAM" id="SSF52743">
    <property type="entry name" value="Subtilisin-like"/>
    <property type="match status" value="1"/>
</dbReference>
<evidence type="ECO:0000256" key="4">
    <source>
        <dbReference type="ARBA" id="ARBA00022801"/>
    </source>
</evidence>
<keyword evidence="4 7" id="KW-0378">Hydrolase</keyword>
<evidence type="ECO:0000256" key="5">
    <source>
        <dbReference type="ARBA" id="ARBA00022825"/>
    </source>
</evidence>
<feature type="region of interest" description="Disordered" evidence="9">
    <location>
        <begin position="144"/>
        <end position="168"/>
    </location>
</feature>
<dbReference type="Gene3D" id="3.40.50.200">
    <property type="entry name" value="Peptidase S8/S53 domain"/>
    <property type="match status" value="1"/>
</dbReference>
<evidence type="ECO:0000256" key="2">
    <source>
        <dbReference type="ARBA" id="ARBA00022670"/>
    </source>
</evidence>
<comment type="similarity">
    <text evidence="1 7 8">Belongs to the peptidase S8 family.</text>
</comment>
<protein>
    <recommendedName>
        <fullName evidence="10">Peptidase S8/S53 domain-containing protein</fullName>
    </recommendedName>
</protein>
<name>A0A4S8H9D7_9BACT</name>
<evidence type="ECO:0000256" key="6">
    <source>
        <dbReference type="PIRSR" id="PIRSR615500-1"/>
    </source>
</evidence>
<feature type="domain" description="Peptidase S8/S53" evidence="10">
    <location>
        <begin position="218"/>
        <end position="476"/>
    </location>
</feature>
<feature type="active site" description="Charge relay system" evidence="6 7">
    <location>
        <position position="257"/>
    </location>
</feature>
<feature type="compositionally biased region" description="Low complexity" evidence="9">
    <location>
        <begin position="144"/>
        <end position="158"/>
    </location>
</feature>
<dbReference type="PANTHER" id="PTHR43806:SF11">
    <property type="entry name" value="CEREVISIN-RELATED"/>
    <property type="match status" value="1"/>
</dbReference>
<organism evidence="11 12">
    <name type="scientific">Niastella caeni</name>
    <dbReference type="NCBI Taxonomy" id="2569763"/>
    <lineage>
        <taxon>Bacteria</taxon>
        <taxon>Pseudomonadati</taxon>
        <taxon>Bacteroidota</taxon>
        <taxon>Chitinophagia</taxon>
        <taxon>Chitinophagales</taxon>
        <taxon>Chitinophagaceae</taxon>
        <taxon>Niastella</taxon>
    </lineage>
</organism>
<dbReference type="RefSeq" id="WP_136580773.1">
    <property type="nucleotide sequence ID" value="NZ_STFF01000015.1"/>
</dbReference>
<feature type="active site" description="Charge relay system" evidence="6 7">
    <location>
        <position position="428"/>
    </location>
</feature>
<comment type="caution">
    <text evidence="11">The sequence shown here is derived from an EMBL/GenBank/DDBJ whole genome shotgun (WGS) entry which is preliminary data.</text>
</comment>
<dbReference type="Proteomes" id="UP000306918">
    <property type="component" value="Unassembled WGS sequence"/>
</dbReference>
<keyword evidence="2 7" id="KW-0645">Protease</keyword>
<dbReference type="GO" id="GO:0006508">
    <property type="term" value="P:proteolysis"/>
    <property type="evidence" value="ECO:0007669"/>
    <property type="project" value="UniProtKB-KW"/>
</dbReference>
<dbReference type="InterPro" id="IPR023827">
    <property type="entry name" value="Peptidase_S8_Asp-AS"/>
</dbReference>
<keyword evidence="12" id="KW-1185">Reference proteome</keyword>
<dbReference type="InterPro" id="IPR000209">
    <property type="entry name" value="Peptidase_S8/S53_dom"/>
</dbReference>
<dbReference type="InterPro" id="IPR022398">
    <property type="entry name" value="Peptidase_S8_His-AS"/>
</dbReference>
<dbReference type="Pfam" id="PF00082">
    <property type="entry name" value="Peptidase_S8"/>
    <property type="match status" value="1"/>
</dbReference>
<evidence type="ECO:0000256" key="9">
    <source>
        <dbReference type="SAM" id="MobiDB-lite"/>
    </source>
</evidence>
<dbReference type="InterPro" id="IPR034202">
    <property type="entry name" value="Subtilisin_Carlsberg-like"/>
</dbReference>